<dbReference type="InterPro" id="IPR002575">
    <property type="entry name" value="Aminoglycoside_PTrfase"/>
</dbReference>
<dbReference type="EMBL" id="AP022567">
    <property type="protein sequence ID" value="BBX37109.1"/>
    <property type="molecule type" value="Genomic_DNA"/>
</dbReference>
<dbReference type="Proteomes" id="UP000465622">
    <property type="component" value="Chromosome"/>
</dbReference>
<dbReference type="SUPFAM" id="SSF56112">
    <property type="entry name" value="Protein kinase-like (PK-like)"/>
    <property type="match status" value="1"/>
</dbReference>
<evidence type="ECO:0000313" key="3">
    <source>
        <dbReference type="Proteomes" id="UP000465622"/>
    </source>
</evidence>
<evidence type="ECO:0000259" key="1">
    <source>
        <dbReference type="Pfam" id="PF01636"/>
    </source>
</evidence>
<keyword evidence="3" id="KW-1185">Reference proteome</keyword>
<proteinExistence type="predicted"/>
<organism evidence="2 3">
    <name type="scientific">Mycolicibacterium mageritense</name>
    <name type="common">Mycobacterium mageritense</name>
    <dbReference type="NCBI Taxonomy" id="53462"/>
    <lineage>
        <taxon>Bacteria</taxon>
        <taxon>Bacillati</taxon>
        <taxon>Actinomycetota</taxon>
        <taxon>Actinomycetes</taxon>
        <taxon>Mycobacteriales</taxon>
        <taxon>Mycobacteriaceae</taxon>
        <taxon>Mycolicibacterium</taxon>
    </lineage>
</organism>
<feature type="domain" description="Aminoglycoside phosphotransferase" evidence="1">
    <location>
        <begin position="7"/>
        <end position="180"/>
    </location>
</feature>
<evidence type="ECO:0000313" key="2">
    <source>
        <dbReference type="EMBL" id="BBX37109.1"/>
    </source>
</evidence>
<name>A0ABM7I2J0_MYCME</name>
<gene>
    <name evidence="2" type="ORF">MMAGJ_63910</name>
</gene>
<reference evidence="2 3" key="1">
    <citation type="journal article" date="2019" name="Emerg. Microbes Infect.">
        <title>Comprehensive subspecies identification of 175 nontuberculous mycobacteria species based on 7547 genomic profiles.</title>
        <authorList>
            <person name="Matsumoto Y."/>
            <person name="Kinjo T."/>
            <person name="Motooka D."/>
            <person name="Nabeya D."/>
            <person name="Jung N."/>
            <person name="Uechi K."/>
            <person name="Horii T."/>
            <person name="Iida T."/>
            <person name="Fujita J."/>
            <person name="Nakamura S."/>
        </authorList>
    </citation>
    <scope>NUCLEOTIDE SEQUENCE [LARGE SCALE GENOMIC DNA]</scope>
    <source>
        <strain evidence="2 3">JCM 12375</strain>
    </source>
</reference>
<sequence length="289" mass="31371">MDQAGCRYVKIFAAGEHYRRERSALQWLRVVAPQAVPELIAHDDATMTLVTAETRGHALHELPIPHRAAAMLRLADQLGRIAEATMSSAQMAPLSALLKQMPSGYRAGHQATMALAAPLERMALDAEVDAVDAILQSSIQSLQIGDLCPDNVIVGDAQTVLLDWEFAYIGPTMMDLAAVTLSSFPTCRTSVGVESNLAQSMIERWSNTTGAALNSPTLAAAQLQWALITTGELLDLERTNQPTPRIVADRAVRLRDRCRSAATAAAELELPGLRTFLQRLADSPAPRRR</sequence>
<dbReference type="Pfam" id="PF01636">
    <property type="entry name" value="APH"/>
    <property type="match status" value="1"/>
</dbReference>
<protein>
    <recommendedName>
        <fullName evidence="1">Aminoglycoside phosphotransferase domain-containing protein</fullName>
    </recommendedName>
</protein>
<dbReference type="InterPro" id="IPR011009">
    <property type="entry name" value="Kinase-like_dom_sf"/>
</dbReference>
<dbReference type="Gene3D" id="3.90.1200.10">
    <property type="match status" value="1"/>
</dbReference>
<accession>A0ABM7I2J0</accession>